<evidence type="ECO:0000313" key="2">
    <source>
        <dbReference type="Proteomes" id="UP001519293"/>
    </source>
</evidence>
<sequence>MHQAITENPNLVNELGYTPVTVQSPANAITGYDPESGKAIF</sequence>
<name>A0ABS4RGB3_9BACI</name>
<gene>
    <name evidence="1" type="ORF">J2Z40_002380</name>
</gene>
<dbReference type="Proteomes" id="UP001519293">
    <property type="component" value="Unassembled WGS sequence"/>
</dbReference>
<accession>A0ABS4RGB3</accession>
<proteinExistence type="predicted"/>
<comment type="caution">
    <text evidence="1">The sequence shown here is derived from an EMBL/GenBank/DDBJ whole genome shotgun (WGS) entry which is preliminary data.</text>
</comment>
<dbReference type="RefSeq" id="WP_281064473.1">
    <property type="nucleotide sequence ID" value="NZ_JAGIKZ010000012.1"/>
</dbReference>
<reference evidence="1 2" key="1">
    <citation type="submission" date="2021-03" db="EMBL/GenBank/DDBJ databases">
        <title>Genomic Encyclopedia of Type Strains, Phase IV (KMG-IV): sequencing the most valuable type-strain genomes for metagenomic binning, comparative biology and taxonomic classification.</title>
        <authorList>
            <person name="Goeker M."/>
        </authorList>
    </citation>
    <scope>NUCLEOTIDE SEQUENCE [LARGE SCALE GENOMIC DNA]</scope>
    <source>
        <strain evidence="1 2">DSM 26675</strain>
    </source>
</reference>
<protein>
    <submittedName>
        <fullName evidence="1">Uncharacterized protein</fullName>
    </submittedName>
</protein>
<organism evidence="1 2">
    <name type="scientific">Cytobacillus eiseniae</name>
    <dbReference type="NCBI Taxonomy" id="762947"/>
    <lineage>
        <taxon>Bacteria</taxon>
        <taxon>Bacillati</taxon>
        <taxon>Bacillota</taxon>
        <taxon>Bacilli</taxon>
        <taxon>Bacillales</taxon>
        <taxon>Bacillaceae</taxon>
        <taxon>Cytobacillus</taxon>
    </lineage>
</organism>
<dbReference type="EMBL" id="JAGIKZ010000012">
    <property type="protein sequence ID" value="MBP2241808.1"/>
    <property type="molecule type" value="Genomic_DNA"/>
</dbReference>
<keyword evidence="2" id="KW-1185">Reference proteome</keyword>
<evidence type="ECO:0000313" key="1">
    <source>
        <dbReference type="EMBL" id="MBP2241808.1"/>
    </source>
</evidence>